<dbReference type="InterPro" id="IPR036895">
    <property type="entry name" value="Uracil-DNA_glycosylase-like_sf"/>
</dbReference>
<dbReference type="PROSITE" id="PS00130">
    <property type="entry name" value="U_DNA_GLYCOSYLASE"/>
    <property type="match status" value="1"/>
</dbReference>
<keyword evidence="6 10" id="KW-0963">Cytoplasm</keyword>
<dbReference type="Pfam" id="PF03167">
    <property type="entry name" value="UDG"/>
    <property type="match status" value="1"/>
</dbReference>
<sequence>MDVKIEPSWKERLKEEFDRPYFEQIVSQVKAAYRSEPVAPEAKNIFRAFDLCPFDKVKVVILGQDPYHTPGVADGLAFSTSPGSPIPPSLKNIFKELASDLKVPEPMSGDLTHWAEEGVFLLNSILTVRQGMAASHGRMGWEIFTDRVIEVLSRERAHLVFILWGSKAGMKQQFIDTSKHYVIRSAHPSPLSAHNGFWKSEPFSKANFFLVQHGIQPIKWIK</sequence>
<dbReference type="InterPro" id="IPR018085">
    <property type="entry name" value="Ura-DNA_Glyclase_AS"/>
</dbReference>
<keyword evidence="7 10" id="KW-0227">DNA damage</keyword>
<comment type="catalytic activity">
    <reaction evidence="1 10 12">
        <text>Hydrolyzes single-stranded DNA or mismatched double-stranded DNA and polynucleotides, releasing free uracil.</text>
        <dbReference type="EC" id="3.2.2.27"/>
    </reaction>
</comment>
<comment type="function">
    <text evidence="2 10 12">Excises uracil residues from the DNA which can arise as a result of misincorporation of dUMP residues by DNA polymerase or due to deamination of cytosine.</text>
</comment>
<evidence type="ECO:0000256" key="10">
    <source>
        <dbReference type="HAMAP-Rule" id="MF_00148"/>
    </source>
</evidence>
<reference evidence="14 15" key="1">
    <citation type="submission" date="2014-08" db="EMBL/GenBank/DDBJ databases">
        <title>Porphyromonas canoris strain:OH2762 Genome sequencing.</title>
        <authorList>
            <person name="Wallis C."/>
            <person name="Deusch O."/>
            <person name="O'Flynn C."/>
            <person name="Davis I."/>
            <person name="Jospin G."/>
            <person name="Darling A.E."/>
            <person name="Coil D.A."/>
            <person name="Alexiev A."/>
            <person name="Horsfall A."/>
            <person name="Kirkwood N."/>
            <person name="Harris S."/>
            <person name="Eisen J.A."/>
        </authorList>
    </citation>
    <scope>NUCLEOTIDE SEQUENCE [LARGE SCALE GENOMIC DNA]</scope>
    <source>
        <strain evidence="15">COT-108 OH2762</strain>
    </source>
</reference>
<organism evidence="14 15">
    <name type="scientific">Porphyromonas canoris</name>
    <dbReference type="NCBI Taxonomy" id="36875"/>
    <lineage>
        <taxon>Bacteria</taxon>
        <taxon>Pseudomonadati</taxon>
        <taxon>Bacteroidota</taxon>
        <taxon>Bacteroidia</taxon>
        <taxon>Bacteroidales</taxon>
        <taxon>Porphyromonadaceae</taxon>
        <taxon>Porphyromonas</taxon>
    </lineage>
</organism>
<dbReference type="Proteomes" id="UP000030101">
    <property type="component" value="Unassembled WGS sequence"/>
</dbReference>
<dbReference type="SMART" id="SM00986">
    <property type="entry name" value="UDG"/>
    <property type="match status" value="1"/>
</dbReference>
<dbReference type="SUPFAM" id="SSF52141">
    <property type="entry name" value="Uracil-DNA glycosylase-like"/>
    <property type="match status" value="1"/>
</dbReference>
<evidence type="ECO:0000256" key="8">
    <source>
        <dbReference type="ARBA" id="ARBA00022801"/>
    </source>
</evidence>
<dbReference type="Gene3D" id="3.40.470.10">
    <property type="entry name" value="Uracil-DNA glycosylase-like domain"/>
    <property type="match status" value="1"/>
</dbReference>
<dbReference type="SMART" id="SM00987">
    <property type="entry name" value="UreE_C"/>
    <property type="match status" value="1"/>
</dbReference>
<evidence type="ECO:0000256" key="5">
    <source>
        <dbReference type="ARBA" id="ARBA00018429"/>
    </source>
</evidence>
<dbReference type="RefSeq" id="WP_036789409.1">
    <property type="nucleotide sequence ID" value="NZ_JQZV01000006.1"/>
</dbReference>
<dbReference type="HAMAP" id="MF_00148">
    <property type="entry name" value="UDG"/>
    <property type="match status" value="1"/>
</dbReference>
<name>A0ABR4XMA4_9PORP</name>
<comment type="subcellular location">
    <subcellularLocation>
        <location evidence="10">Cytoplasm</location>
    </subcellularLocation>
</comment>
<protein>
    <recommendedName>
        <fullName evidence="5 10">Uracil-DNA glycosylase</fullName>
        <shortName evidence="10">UDG</shortName>
        <ecNumber evidence="4 10">3.2.2.27</ecNumber>
    </recommendedName>
</protein>
<evidence type="ECO:0000259" key="13">
    <source>
        <dbReference type="SMART" id="SM00986"/>
    </source>
</evidence>
<comment type="caution">
    <text evidence="14">The sequence shown here is derived from an EMBL/GenBank/DDBJ whole genome shotgun (WGS) entry which is preliminary data.</text>
</comment>
<evidence type="ECO:0000256" key="2">
    <source>
        <dbReference type="ARBA" id="ARBA00002631"/>
    </source>
</evidence>
<dbReference type="EC" id="3.2.2.27" evidence="4 10"/>
<dbReference type="PANTHER" id="PTHR11264:SF0">
    <property type="entry name" value="URACIL-DNA GLYCOSYLASE"/>
    <property type="match status" value="1"/>
</dbReference>
<gene>
    <name evidence="10" type="primary">ung</name>
    <name evidence="14" type="ORF">HQ43_03045</name>
</gene>
<dbReference type="NCBIfam" id="TIGR00628">
    <property type="entry name" value="ung"/>
    <property type="match status" value="1"/>
</dbReference>
<evidence type="ECO:0000256" key="12">
    <source>
        <dbReference type="RuleBase" id="RU003780"/>
    </source>
</evidence>
<keyword evidence="8 10" id="KW-0378">Hydrolase</keyword>
<keyword evidence="9 10" id="KW-0234">DNA repair</keyword>
<comment type="similarity">
    <text evidence="3 10 12">Belongs to the uracil-DNA glycosylase (UDG) superfamily. UNG family.</text>
</comment>
<feature type="domain" description="Uracil-DNA glycosylase-like" evidence="13">
    <location>
        <begin position="50"/>
        <end position="210"/>
    </location>
</feature>
<accession>A0ABR4XMA4</accession>
<evidence type="ECO:0000256" key="6">
    <source>
        <dbReference type="ARBA" id="ARBA00022490"/>
    </source>
</evidence>
<evidence type="ECO:0000256" key="9">
    <source>
        <dbReference type="ARBA" id="ARBA00023204"/>
    </source>
</evidence>
<evidence type="ECO:0000313" key="15">
    <source>
        <dbReference type="Proteomes" id="UP000030101"/>
    </source>
</evidence>
<evidence type="ECO:0000256" key="3">
    <source>
        <dbReference type="ARBA" id="ARBA00008184"/>
    </source>
</evidence>
<dbReference type="NCBIfam" id="NF003588">
    <property type="entry name" value="PRK05254.1-1"/>
    <property type="match status" value="1"/>
</dbReference>
<dbReference type="CDD" id="cd10027">
    <property type="entry name" value="UDG-F1-like"/>
    <property type="match status" value="1"/>
</dbReference>
<dbReference type="PANTHER" id="PTHR11264">
    <property type="entry name" value="URACIL-DNA GLYCOSYLASE"/>
    <property type="match status" value="1"/>
</dbReference>
<dbReference type="NCBIfam" id="NF003592">
    <property type="entry name" value="PRK05254.1-5"/>
    <property type="match status" value="1"/>
</dbReference>
<evidence type="ECO:0000256" key="11">
    <source>
        <dbReference type="PROSITE-ProRule" id="PRU10072"/>
    </source>
</evidence>
<evidence type="ECO:0000256" key="4">
    <source>
        <dbReference type="ARBA" id="ARBA00012030"/>
    </source>
</evidence>
<dbReference type="NCBIfam" id="NF003589">
    <property type="entry name" value="PRK05254.1-2"/>
    <property type="match status" value="1"/>
</dbReference>
<evidence type="ECO:0000256" key="1">
    <source>
        <dbReference type="ARBA" id="ARBA00001400"/>
    </source>
</evidence>
<dbReference type="EMBL" id="JQZV01000006">
    <property type="protein sequence ID" value="KGN92864.1"/>
    <property type="molecule type" value="Genomic_DNA"/>
</dbReference>
<evidence type="ECO:0000313" key="14">
    <source>
        <dbReference type="EMBL" id="KGN92864.1"/>
    </source>
</evidence>
<feature type="active site" description="Proton acceptor" evidence="10 11">
    <location>
        <position position="65"/>
    </location>
</feature>
<dbReference type="InterPro" id="IPR002043">
    <property type="entry name" value="UDG_fam1"/>
</dbReference>
<dbReference type="InterPro" id="IPR005122">
    <property type="entry name" value="Uracil-DNA_glycosylase-like"/>
</dbReference>
<evidence type="ECO:0000256" key="7">
    <source>
        <dbReference type="ARBA" id="ARBA00022763"/>
    </source>
</evidence>
<proteinExistence type="inferred from homology"/>
<keyword evidence="15" id="KW-1185">Reference proteome</keyword>